<gene>
    <name evidence="1" type="ORF">QFC19_000317</name>
</gene>
<evidence type="ECO:0000313" key="2">
    <source>
        <dbReference type="Proteomes" id="UP001241377"/>
    </source>
</evidence>
<sequence length="209" mass="23982">MARSFYENDERIVTKPGYNAEINEQLKEQEGSHGIVGFVNGMEVRTFPILEKYAHKARVVLHDNLSYYGAELSTQFSSVSNELRNLSDEVKSVIKEPVLPAGIFVLTSALTGSILVNRRMLPIRFFTPIVFGGVAYKYFMPHSYIATADKITAYEQLHFPQLYEKHIELTNKVQSERKNINGQTEEAKVQLQNSIHNMREFLINFFSEK</sequence>
<comment type="caution">
    <text evidence="1">The sequence shown here is derived from an EMBL/GenBank/DDBJ whole genome shotgun (WGS) entry which is preliminary data.</text>
</comment>
<dbReference type="EMBL" id="JASBWR010000002">
    <property type="protein sequence ID" value="KAJ9113397.1"/>
    <property type="molecule type" value="Genomic_DNA"/>
</dbReference>
<dbReference type="Proteomes" id="UP001241377">
    <property type="component" value="Unassembled WGS sequence"/>
</dbReference>
<reference evidence="1" key="1">
    <citation type="submission" date="2023-04" db="EMBL/GenBank/DDBJ databases">
        <title>Draft Genome sequencing of Naganishia species isolated from polar environments using Oxford Nanopore Technology.</title>
        <authorList>
            <person name="Leo P."/>
            <person name="Venkateswaran K."/>
        </authorList>
    </citation>
    <scope>NUCLEOTIDE SEQUENCE</scope>
    <source>
        <strain evidence="1">MNA-CCFEE 5261</strain>
    </source>
</reference>
<proteinExistence type="predicted"/>
<protein>
    <submittedName>
        <fullName evidence="1">Uncharacterized protein</fullName>
    </submittedName>
</protein>
<evidence type="ECO:0000313" key="1">
    <source>
        <dbReference type="EMBL" id="KAJ9113397.1"/>
    </source>
</evidence>
<name>A0ACC2WQU4_9TREE</name>
<organism evidence="1 2">
    <name type="scientific">Naganishia cerealis</name>
    <dbReference type="NCBI Taxonomy" id="610337"/>
    <lineage>
        <taxon>Eukaryota</taxon>
        <taxon>Fungi</taxon>
        <taxon>Dikarya</taxon>
        <taxon>Basidiomycota</taxon>
        <taxon>Agaricomycotina</taxon>
        <taxon>Tremellomycetes</taxon>
        <taxon>Filobasidiales</taxon>
        <taxon>Filobasidiaceae</taxon>
        <taxon>Naganishia</taxon>
    </lineage>
</organism>
<accession>A0ACC2WQU4</accession>
<keyword evidence="2" id="KW-1185">Reference proteome</keyword>